<keyword evidence="2" id="KW-1185">Reference proteome</keyword>
<protein>
    <submittedName>
        <fullName evidence="3">Uncharacterized protein</fullName>
    </submittedName>
</protein>
<evidence type="ECO:0000313" key="3">
    <source>
        <dbReference type="WBParaSite" id="TMUE_1000005300.1"/>
    </source>
</evidence>
<feature type="compositionally biased region" description="Pro residues" evidence="1">
    <location>
        <begin position="127"/>
        <end position="141"/>
    </location>
</feature>
<evidence type="ECO:0000256" key="1">
    <source>
        <dbReference type="SAM" id="MobiDB-lite"/>
    </source>
</evidence>
<sequence length="225" mass="24093">MYNEGAALRCCWHLQRMDYRRRRFSLLGALLTAGNANTRNVVIVERKSAATNLPSSVLIARDCCCSVDQRPFAAGRHNAAIFSQLGAAWPAVLRSAHFESIAACHAEYDGSEAAAISAQSITQRRPPYAPPPAVGGCPPWPASDDHTGHVRPGESGLGGDPTAPEPSLRIFRPSALRLLLIVTPALLASAAERLSAGRRGDPRGAPFGVALRFRWAPRCRAPLPA</sequence>
<proteinExistence type="predicted"/>
<feature type="region of interest" description="Disordered" evidence="1">
    <location>
        <begin position="124"/>
        <end position="166"/>
    </location>
</feature>
<dbReference type="AlphaFoldDB" id="A0A5S6QDX6"/>
<feature type="compositionally biased region" description="Basic and acidic residues" evidence="1">
    <location>
        <begin position="143"/>
        <end position="152"/>
    </location>
</feature>
<dbReference type="WBParaSite" id="TMUE_1000005300.1">
    <property type="protein sequence ID" value="TMUE_1000005300.1"/>
    <property type="gene ID" value="WBGene00299251"/>
</dbReference>
<name>A0A5S6QDX6_TRIMR</name>
<dbReference type="Proteomes" id="UP000046395">
    <property type="component" value="Unassembled WGS sequence"/>
</dbReference>
<reference evidence="3" key="1">
    <citation type="submission" date="2019-12" db="UniProtKB">
        <authorList>
            <consortium name="WormBaseParasite"/>
        </authorList>
    </citation>
    <scope>IDENTIFICATION</scope>
</reference>
<evidence type="ECO:0000313" key="2">
    <source>
        <dbReference type="Proteomes" id="UP000046395"/>
    </source>
</evidence>
<organism evidence="2 3">
    <name type="scientific">Trichuris muris</name>
    <name type="common">Mouse whipworm</name>
    <dbReference type="NCBI Taxonomy" id="70415"/>
    <lineage>
        <taxon>Eukaryota</taxon>
        <taxon>Metazoa</taxon>
        <taxon>Ecdysozoa</taxon>
        <taxon>Nematoda</taxon>
        <taxon>Enoplea</taxon>
        <taxon>Dorylaimia</taxon>
        <taxon>Trichinellida</taxon>
        <taxon>Trichuridae</taxon>
        <taxon>Trichuris</taxon>
    </lineage>
</organism>
<accession>A0A5S6QDX6</accession>